<dbReference type="KEGG" id="scm:SCHCO_02508352"/>
<accession>D8Q8W3</accession>
<feature type="compositionally biased region" description="Polar residues" evidence="1">
    <location>
        <begin position="9"/>
        <end position="32"/>
    </location>
</feature>
<dbReference type="OrthoDB" id="3265815at2759"/>
<protein>
    <recommendedName>
        <fullName evidence="4">BTB domain-containing protein</fullName>
    </recommendedName>
</protein>
<dbReference type="OMA" id="HPATHAC"/>
<dbReference type="InParanoid" id="D8Q8W3"/>
<organism evidence="3">
    <name type="scientific">Schizophyllum commune (strain H4-8 / FGSC 9210)</name>
    <name type="common">Split gill fungus</name>
    <dbReference type="NCBI Taxonomy" id="578458"/>
    <lineage>
        <taxon>Eukaryota</taxon>
        <taxon>Fungi</taxon>
        <taxon>Dikarya</taxon>
        <taxon>Basidiomycota</taxon>
        <taxon>Agaricomycotina</taxon>
        <taxon>Agaricomycetes</taxon>
        <taxon>Agaricomycetidae</taxon>
        <taxon>Agaricales</taxon>
        <taxon>Schizophyllaceae</taxon>
        <taxon>Schizophyllum</taxon>
    </lineage>
</organism>
<dbReference type="RefSeq" id="XP_003030038.1">
    <property type="nucleotide sequence ID" value="XM_003029992.1"/>
</dbReference>
<feature type="region of interest" description="Disordered" evidence="1">
    <location>
        <begin position="1"/>
        <end position="32"/>
    </location>
</feature>
<dbReference type="GeneID" id="9591458"/>
<evidence type="ECO:0000313" key="3">
    <source>
        <dbReference type="Proteomes" id="UP000007431"/>
    </source>
</evidence>
<keyword evidence="3" id="KW-1185">Reference proteome</keyword>
<gene>
    <name evidence="2" type="ORF">SCHCODRAFT_110391</name>
</gene>
<dbReference type="EMBL" id="GL377308">
    <property type="protein sequence ID" value="EFI95135.1"/>
    <property type="molecule type" value="Genomic_DNA"/>
</dbReference>
<dbReference type="AlphaFoldDB" id="D8Q8W3"/>
<feature type="non-terminal residue" evidence="2">
    <location>
        <position position="428"/>
    </location>
</feature>
<reference evidence="2 3" key="1">
    <citation type="journal article" date="2010" name="Nat. Biotechnol.">
        <title>Genome sequence of the model mushroom Schizophyllum commune.</title>
        <authorList>
            <person name="Ohm R.A."/>
            <person name="de Jong J.F."/>
            <person name="Lugones L.G."/>
            <person name="Aerts A."/>
            <person name="Kothe E."/>
            <person name="Stajich J.E."/>
            <person name="de Vries R.P."/>
            <person name="Record E."/>
            <person name="Levasseur A."/>
            <person name="Baker S.E."/>
            <person name="Bartholomew K.A."/>
            <person name="Coutinho P.M."/>
            <person name="Erdmann S."/>
            <person name="Fowler T.J."/>
            <person name="Gathman A.C."/>
            <person name="Lombard V."/>
            <person name="Henrissat B."/>
            <person name="Knabe N."/>
            <person name="Kuees U."/>
            <person name="Lilly W.W."/>
            <person name="Lindquist E."/>
            <person name="Lucas S."/>
            <person name="Magnuson J.K."/>
            <person name="Piumi F."/>
            <person name="Raudaskoski M."/>
            <person name="Salamov A."/>
            <person name="Schmutz J."/>
            <person name="Schwarze F.W.M.R."/>
            <person name="vanKuyk P.A."/>
            <person name="Horton J.S."/>
            <person name="Grigoriev I.V."/>
            <person name="Woesten H.A.B."/>
        </authorList>
    </citation>
    <scope>NUCLEOTIDE SEQUENCE [LARGE SCALE GENOMIC DNA]</scope>
    <source>
        <strain evidence="3">H4-8 / FGSC 9210</strain>
    </source>
</reference>
<dbReference type="eggNOG" id="KOG0519">
    <property type="taxonomic scope" value="Eukaryota"/>
</dbReference>
<evidence type="ECO:0008006" key="4">
    <source>
        <dbReference type="Google" id="ProtNLM"/>
    </source>
</evidence>
<dbReference type="HOGENOM" id="CLU_641175_0_0_1"/>
<evidence type="ECO:0000256" key="1">
    <source>
        <dbReference type="SAM" id="MobiDB-lite"/>
    </source>
</evidence>
<dbReference type="Proteomes" id="UP000007431">
    <property type="component" value="Unassembled WGS sequence"/>
</dbReference>
<sequence length="428" mass="45895">MYDPYANPNVHNSVGIPSQSKATGSSPAMWSNEQGESFVDESFLHSVAYWDADVELGKMAAAAVATLPTPAASVSPPGASEEIPRIPSPRPVISMSTAFTSSACHGGVPPDTVLSSTDGIYFYVSRSILTHASSNNFGGLLPAKGVSPDGLPFAQTPDPADVLNVILHAVHDMPPARYTPTLATLVAALERLPAYGLSPARYATPPRALYSALLAQAPLAPLAVYTAAARSELHDLAVAVSPHLLSLPLHRVTDEQAIAMGPVYLRRLFMLHRNRIEALKEILAPAPYPHPETPSCSFADQRKVARACRGVFCYRRPSSMMESTVNSLLTEIACEDCKQMLERRLQKAVVDWTMTPRASRLAEPRQLHLKLGPPVAATKLICGCASAHICISSSLGFDAQECFDTQGFNVQAFNIVTDNMDLPGVLQG</sequence>
<dbReference type="VEuPathDB" id="FungiDB:SCHCODRAFT_02508352"/>
<proteinExistence type="predicted"/>
<evidence type="ECO:0000313" key="2">
    <source>
        <dbReference type="EMBL" id="EFI95135.1"/>
    </source>
</evidence>
<name>D8Q8W3_SCHCM</name>